<dbReference type="AlphaFoldDB" id="A0A918YUW2"/>
<reference evidence="1" key="1">
    <citation type="journal article" date="2014" name="Int. J. Syst. Evol. Microbiol.">
        <title>Complete genome sequence of Corynebacterium casei LMG S-19264T (=DSM 44701T), isolated from a smear-ripened cheese.</title>
        <authorList>
            <consortium name="US DOE Joint Genome Institute (JGI-PGF)"/>
            <person name="Walter F."/>
            <person name="Albersmeier A."/>
            <person name="Kalinowski J."/>
            <person name="Ruckert C."/>
        </authorList>
    </citation>
    <scope>NUCLEOTIDE SEQUENCE</scope>
    <source>
        <strain evidence="1">JCM 4646</strain>
    </source>
</reference>
<evidence type="ECO:0008006" key="3">
    <source>
        <dbReference type="Google" id="ProtNLM"/>
    </source>
</evidence>
<name>A0A918YUW2_9ACTN</name>
<sequence>MRWEAFLDEVRERGAYDDPRDAERASRVVLALLGAHLAGEVRAHLAARLPETLALVLLNPLQAAEPLSPDRFVRATAAWIEGATEQSALWDIGAVLSTTADAAGDDLTRQILLQLPPGYDLLFGHPRAGRTAGPAAAATDRAACTERPLP</sequence>
<dbReference type="InterPro" id="IPR018727">
    <property type="entry name" value="DUF2267"/>
</dbReference>
<evidence type="ECO:0000313" key="2">
    <source>
        <dbReference type="Proteomes" id="UP000617734"/>
    </source>
</evidence>
<dbReference type="Pfam" id="PF10025">
    <property type="entry name" value="DUF2267"/>
    <property type="match status" value="1"/>
</dbReference>
<gene>
    <name evidence="1" type="ORF">GCM10018781_76630</name>
</gene>
<keyword evidence="2" id="KW-1185">Reference proteome</keyword>
<evidence type="ECO:0000313" key="1">
    <source>
        <dbReference type="EMBL" id="GHE25322.1"/>
    </source>
</evidence>
<proteinExistence type="predicted"/>
<dbReference type="InterPro" id="IPR038282">
    <property type="entry name" value="DUF2267_sf"/>
</dbReference>
<dbReference type="EMBL" id="BNBO01000082">
    <property type="protein sequence ID" value="GHE25322.1"/>
    <property type="molecule type" value="Genomic_DNA"/>
</dbReference>
<organism evidence="1 2">
    <name type="scientific">Kitasatospora indigofera</name>
    <dbReference type="NCBI Taxonomy" id="67307"/>
    <lineage>
        <taxon>Bacteria</taxon>
        <taxon>Bacillati</taxon>
        <taxon>Actinomycetota</taxon>
        <taxon>Actinomycetes</taxon>
        <taxon>Kitasatosporales</taxon>
        <taxon>Streptomycetaceae</taxon>
        <taxon>Kitasatospora</taxon>
    </lineage>
</organism>
<reference evidence="1" key="2">
    <citation type="submission" date="2020-09" db="EMBL/GenBank/DDBJ databases">
        <authorList>
            <person name="Sun Q."/>
            <person name="Ohkuma M."/>
        </authorList>
    </citation>
    <scope>NUCLEOTIDE SEQUENCE</scope>
    <source>
        <strain evidence="1">JCM 4646</strain>
    </source>
</reference>
<comment type="caution">
    <text evidence="1">The sequence shown here is derived from an EMBL/GenBank/DDBJ whole genome shotgun (WGS) entry which is preliminary data.</text>
</comment>
<accession>A0A918YUW2</accession>
<dbReference type="Proteomes" id="UP000617734">
    <property type="component" value="Unassembled WGS sequence"/>
</dbReference>
<protein>
    <recommendedName>
        <fullName evidence="3">DUF2267 domain-containing protein</fullName>
    </recommendedName>
</protein>
<dbReference type="Gene3D" id="1.10.490.110">
    <property type="entry name" value="Uncharacterized conserved protein DUF2267"/>
    <property type="match status" value="1"/>
</dbReference>